<dbReference type="GO" id="GO:0010181">
    <property type="term" value="F:FMN binding"/>
    <property type="evidence" value="ECO:0007669"/>
    <property type="project" value="InterPro"/>
</dbReference>
<dbReference type="RefSeq" id="WP_039633943.1">
    <property type="nucleotide sequence ID" value="NZ_AYSO01000017.1"/>
</dbReference>
<dbReference type="GO" id="GO:0016020">
    <property type="term" value="C:membrane"/>
    <property type="evidence" value="ECO:0007669"/>
    <property type="project" value="InterPro"/>
</dbReference>
<sequence length="115" mass="12074">MKKVASVLLSAILTMGILVGCGSKEAAYKDGSYEGVGKGFKGDIKVSVEVKDGKIEDIKVVEQKETEGLGDKAIEETIKTIKEKQTTEKIEAISGATGSSNGVVEAVNEALKQAK</sequence>
<dbReference type="PROSITE" id="PS51257">
    <property type="entry name" value="PROKAR_LIPOPROTEIN"/>
    <property type="match status" value="1"/>
</dbReference>
<keyword evidence="4" id="KW-1185">Reference proteome</keyword>
<dbReference type="OrthoDB" id="9806398at2"/>
<accession>A0A0C1UFB3</accession>
<dbReference type="InterPro" id="IPR007329">
    <property type="entry name" value="FMN-bd"/>
</dbReference>
<dbReference type="Proteomes" id="UP000031366">
    <property type="component" value="Unassembled WGS sequence"/>
</dbReference>
<feature type="domain" description="FMN-binding" evidence="2">
    <location>
        <begin position="39"/>
        <end position="114"/>
    </location>
</feature>
<keyword evidence="1" id="KW-0732">Signal</keyword>
<dbReference type="STRING" id="29341.RSJ17_15595"/>
<feature type="chain" id="PRO_5002140160" evidence="1">
    <location>
        <begin position="27"/>
        <end position="115"/>
    </location>
</feature>
<evidence type="ECO:0000259" key="2">
    <source>
        <dbReference type="SMART" id="SM00900"/>
    </source>
</evidence>
<dbReference type="AlphaFoldDB" id="A0A0C1UFB3"/>
<evidence type="ECO:0000313" key="3">
    <source>
        <dbReference type="EMBL" id="KIE46065.1"/>
    </source>
</evidence>
<feature type="signal peptide" evidence="1">
    <location>
        <begin position="1"/>
        <end position="26"/>
    </location>
</feature>
<comment type="caution">
    <text evidence="3">The sequence shown here is derived from an EMBL/GenBank/DDBJ whole genome shotgun (WGS) entry which is preliminary data.</text>
</comment>
<reference evidence="3 4" key="1">
    <citation type="journal article" date="2015" name="Infect. Genet. Evol.">
        <title>Genomic sequences of six botulinum neurotoxin-producing strains representing three clostridial species illustrate the mobility and diversity of botulinum neurotoxin genes.</title>
        <authorList>
            <person name="Smith T.J."/>
            <person name="Hill K.K."/>
            <person name="Xie G."/>
            <person name="Foley B.T."/>
            <person name="Williamson C.H."/>
            <person name="Foster J.T."/>
            <person name="Johnson S.L."/>
            <person name="Chertkov O."/>
            <person name="Teshima H."/>
            <person name="Gibbons H.S."/>
            <person name="Johnsky L.A."/>
            <person name="Karavis M.A."/>
            <person name="Smith L.A."/>
        </authorList>
    </citation>
    <scope>NUCLEOTIDE SEQUENCE [LARGE SCALE GENOMIC DNA]</scope>
    <source>
        <strain evidence="3 4">CDC 2741</strain>
    </source>
</reference>
<proteinExistence type="predicted"/>
<evidence type="ECO:0000313" key="4">
    <source>
        <dbReference type="Proteomes" id="UP000031366"/>
    </source>
</evidence>
<protein>
    <submittedName>
        <fullName evidence="3">FMN-binding domain protein</fullName>
    </submittedName>
</protein>
<evidence type="ECO:0000256" key="1">
    <source>
        <dbReference type="SAM" id="SignalP"/>
    </source>
</evidence>
<dbReference type="Gene3D" id="3.90.1010.20">
    <property type="match status" value="1"/>
</dbReference>
<gene>
    <name evidence="3" type="ORF">U732_1985</name>
</gene>
<dbReference type="Pfam" id="PF04205">
    <property type="entry name" value="FMN_bind"/>
    <property type="match status" value="1"/>
</dbReference>
<dbReference type="SMART" id="SM00900">
    <property type="entry name" value="FMN_bind"/>
    <property type="match status" value="1"/>
</dbReference>
<name>A0A0C1UFB3_9CLOT</name>
<organism evidence="3 4">
    <name type="scientific">Clostridium argentinense CDC 2741</name>
    <dbReference type="NCBI Taxonomy" id="1418104"/>
    <lineage>
        <taxon>Bacteria</taxon>
        <taxon>Bacillati</taxon>
        <taxon>Bacillota</taxon>
        <taxon>Clostridia</taxon>
        <taxon>Eubacteriales</taxon>
        <taxon>Clostridiaceae</taxon>
        <taxon>Clostridium</taxon>
    </lineage>
</organism>
<dbReference type="EMBL" id="AYSO01000017">
    <property type="protein sequence ID" value="KIE46065.1"/>
    <property type="molecule type" value="Genomic_DNA"/>
</dbReference>